<reference evidence="2 3" key="1">
    <citation type="journal article" date="2023" name="bioRxiv">
        <title>An intranuclear bacterial parasite of deep-sea mussels expresses apoptosis inhibitors acquired from its host.</title>
        <authorList>
            <person name="Gonzalez Porras M.A."/>
            <person name="Assie A."/>
            <person name="Tietjen M."/>
            <person name="Violette M."/>
            <person name="Kleiner M."/>
            <person name="Gruber-Vodicka H."/>
            <person name="Dubilier N."/>
            <person name="Leisch N."/>
        </authorList>
    </citation>
    <scope>NUCLEOTIDE SEQUENCE [LARGE SCALE GENOMIC DNA]</scope>
    <source>
        <strain evidence="2">IAP13</strain>
    </source>
</reference>
<evidence type="ECO:0000313" key="3">
    <source>
        <dbReference type="Proteomes" id="UP001178148"/>
    </source>
</evidence>
<keyword evidence="2" id="KW-0378">Hydrolase</keyword>
<dbReference type="GO" id="GO:0016787">
    <property type="term" value="F:hydrolase activity"/>
    <property type="evidence" value="ECO:0007669"/>
    <property type="project" value="UniProtKB-KW"/>
</dbReference>
<keyword evidence="3" id="KW-1185">Reference proteome</keyword>
<dbReference type="AlphaFoldDB" id="A0AA90P1F3"/>
<proteinExistence type="predicted"/>
<dbReference type="Gene3D" id="3.40.50.1820">
    <property type="entry name" value="alpha/beta hydrolase"/>
    <property type="match status" value="1"/>
</dbReference>
<dbReference type="PROSITE" id="PS51257">
    <property type="entry name" value="PROKAR_LIPOPROTEIN"/>
    <property type="match status" value="1"/>
</dbReference>
<evidence type="ECO:0000259" key="1">
    <source>
        <dbReference type="Pfam" id="PF03959"/>
    </source>
</evidence>
<feature type="domain" description="Serine hydrolase" evidence="1">
    <location>
        <begin position="131"/>
        <end position="231"/>
    </location>
</feature>
<evidence type="ECO:0000313" key="2">
    <source>
        <dbReference type="EMBL" id="MDP0589286.1"/>
    </source>
</evidence>
<sequence length="297" mass="33207">MRFKLYLLTLCFIIILIGGCVAPRDNQAIITSLSLSLNARAEVLNTSYFPLQTLQMLSGTSSILRVYIEGDGHAWVNRRRPSRDPTPRNLMVLELMGQDTYPDCAYLARPCQFVWGKHCNIPVWTSLRYSEPMVDILNEALNQLKGKGPYEKIELIGFSGGGTLALLLASRRDDVASVRTVAGNLCPSFVNWFHGVSPMAASLNPVDFSAKLATIPQLHFIGGKDSIITSDVYDNYRSFFDTKDCLSCCVNPGAGHNFEWSQVWLELLKIKVKCRSKDKLIPFPFVLPTREIGRSPL</sequence>
<gene>
    <name evidence="2" type="ORF">QS748_08900</name>
</gene>
<organism evidence="2 3">
    <name type="scientific">Candidatus Endonucleibacter bathymodioli</name>
    <dbReference type="NCBI Taxonomy" id="539814"/>
    <lineage>
        <taxon>Bacteria</taxon>
        <taxon>Pseudomonadati</taxon>
        <taxon>Pseudomonadota</taxon>
        <taxon>Gammaproteobacteria</taxon>
        <taxon>Oceanospirillales</taxon>
        <taxon>Endozoicomonadaceae</taxon>
        <taxon>Candidatus Endonucleibacter</taxon>
    </lineage>
</organism>
<dbReference type="SUPFAM" id="SSF53474">
    <property type="entry name" value="alpha/beta-Hydrolases"/>
    <property type="match status" value="1"/>
</dbReference>
<dbReference type="InterPro" id="IPR005645">
    <property type="entry name" value="FSH-like_dom"/>
</dbReference>
<dbReference type="EMBL" id="JASXSV010000012">
    <property type="protein sequence ID" value="MDP0589286.1"/>
    <property type="molecule type" value="Genomic_DNA"/>
</dbReference>
<comment type="caution">
    <text evidence="2">The sequence shown here is derived from an EMBL/GenBank/DDBJ whole genome shotgun (WGS) entry which is preliminary data.</text>
</comment>
<name>A0AA90P1F3_9GAMM</name>
<protein>
    <submittedName>
        <fullName evidence="2">Dienelactone hydrolase family protein</fullName>
    </submittedName>
</protein>
<dbReference type="InterPro" id="IPR029058">
    <property type="entry name" value="AB_hydrolase_fold"/>
</dbReference>
<dbReference type="Pfam" id="PF03959">
    <property type="entry name" value="FSH1"/>
    <property type="match status" value="1"/>
</dbReference>
<dbReference type="Proteomes" id="UP001178148">
    <property type="component" value="Unassembled WGS sequence"/>
</dbReference>
<accession>A0AA90P1F3</accession>